<dbReference type="AlphaFoldDB" id="A0A0C3AVC4"/>
<proteinExistence type="predicted"/>
<organism evidence="2 3">
    <name type="scientific">Serendipita vermifera MAFF 305830</name>
    <dbReference type="NCBI Taxonomy" id="933852"/>
    <lineage>
        <taxon>Eukaryota</taxon>
        <taxon>Fungi</taxon>
        <taxon>Dikarya</taxon>
        <taxon>Basidiomycota</taxon>
        <taxon>Agaricomycotina</taxon>
        <taxon>Agaricomycetes</taxon>
        <taxon>Sebacinales</taxon>
        <taxon>Serendipitaceae</taxon>
        <taxon>Serendipita</taxon>
    </lineage>
</organism>
<feature type="region of interest" description="Disordered" evidence="1">
    <location>
        <begin position="1"/>
        <end position="153"/>
    </location>
</feature>
<feature type="compositionally biased region" description="Polar residues" evidence="1">
    <location>
        <begin position="62"/>
        <end position="77"/>
    </location>
</feature>
<feature type="non-terminal residue" evidence="2">
    <location>
        <position position="153"/>
    </location>
</feature>
<evidence type="ECO:0000313" key="2">
    <source>
        <dbReference type="EMBL" id="KIM23969.1"/>
    </source>
</evidence>
<dbReference type="OrthoDB" id="3227175at2759"/>
<dbReference type="HOGENOM" id="CLU_1778206_0_0_1"/>
<sequence>MVHNGYETPSDDDSAGTASPVEVESREAPGAKRRMAPSGGSQREAKSRRTGEPGGMSAPGHQASNVRGSASGSGQNPNAPPPGYGEPGGMAVGGHGHSILMDDAYGPRHGQKREELADQKLMDELKKELGDPLMERSLPSQQSQEAARSPPPT</sequence>
<evidence type="ECO:0000256" key="1">
    <source>
        <dbReference type="SAM" id="MobiDB-lite"/>
    </source>
</evidence>
<gene>
    <name evidence="2" type="ORF">M408DRAFT_332028</name>
</gene>
<reference evidence="2 3" key="1">
    <citation type="submission" date="2014-04" db="EMBL/GenBank/DDBJ databases">
        <authorList>
            <consortium name="DOE Joint Genome Institute"/>
            <person name="Kuo A."/>
            <person name="Zuccaro A."/>
            <person name="Kohler A."/>
            <person name="Nagy L.G."/>
            <person name="Floudas D."/>
            <person name="Copeland A."/>
            <person name="Barry K.W."/>
            <person name="Cichocki N."/>
            <person name="Veneault-Fourrey C."/>
            <person name="LaButti K."/>
            <person name="Lindquist E.A."/>
            <person name="Lipzen A."/>
            <person name="Lundell T."/>
            <person name="Morin E."/>
            <person name="Murat C."/>
            <person name="Sun H."/>
            <person name="Tunlid A."/>
            <person name="Henrissat B."/>
            <person name="Grigoriev I.V."/>
            <person name="Hibbett D.S."/>
            <person name="Martin F."/>
            <person name="Nordberg H.P."/>
            <person name="Cantor M.N."/>
            <person name="Hua S.X."/>
        </authorList>
    </citation>
    <scope>NUCLEOTIDE SEQUENCE [LARGE SCALE GENOMIC DNA]</scope>
    <source>
        <strain evidence="2 3">MAFF 305830</strain>
    </source>
</reference>
<name>A0A0C3AVC4_SERVB</name>
<evidence type="ECO:0000313" key="3">
    <source>
        <dbReference type="Proteomes" id="UP000054097"/>
    </source>
</evidence>
<feature type="compositionally biased region" description="Basic and acidic residues" evidence="1">
    <location>
        <begin position="112"/>
        <end position="134"/>
    </location>
</feature>
<keyword evidence="3" id="KW-1185">Reference proteome</keyword>
<accession>A0A0C3AVC4</accession>
<dbReference type="Proteomes" id="UP000054097">
    <property type="component" value="Unassembled WGS sequence"/>
</dbReference>
<reference evidence="3" key="2">
    <citation type="submission" date="2015-01" db="EMBL/GenBank/DDBJ databases">
        <title>Evolutionary Origins and Diversification of the Mycorrhizal Mutualists.</title>
        <authorList>
            <consortium name="DOE Joint Genome Institute"/>
            <consortium name="Mycorrhizal Genomics Consortium"/>
            <person name="Kohler A."/>
            <person name="Kuo A."/>
            <person name="Nagy L.G."/>
            <person name="Floudas D."/>
            <person name="Copeland A."/>
            <person name="Barry K.W."/>
            <person name="Cichocki N."/>
            <person name="Veneault-Fourrey C."/>
            <person name="LaButti K."/>
            <person name="Lindquist E.A."/>
            <person name="Lipzen A."/>
            <person name="Lundell T."/>
            <person name="Morin E."/>
            <person name="Murat C."/>
            <person name="Riley R."/>
            <person name="Ohm R."/>
            <person name="Sun H."/>
            <person name="Tunlid A."/>
            <person name="Henrissat B."/>
            <person name="Grigoriev I.V."/>
            <person name="Hibbett D.S."/>
            <person name="Martin F."/>
        </authorList>
    </citation>
    <scope>NUCLEOTIDE SEQUENCE [LARGE SCALE GENOMIC DNA]</scope>
    <source>
        <strain evidence="3">MAFF 305830</strain>
    </source>
</reference>
<feature type="compositionally biased region" description="Gly residues" evidence="1">
    <location>
        <begin position="85"/>
        <end position="96"/>
    </location>
</feature>
<protein>
    <submittedName>
        <fullName evidence="2">Uncharacterized protein</fullName>
    </submittedName>
</protein>
<dbReference type="EMBL" id="KN824329">
    <property type="protein sequence ID" value="KIM23969.1"/>
    <property type="molecule type" value="Genomic_DNA"/>
</dbReference>